<dbReference type="SUPFAM" id="SSF53807">
    <property type="entry name" value="Helical backbone' metal receptor"/>
    <property type="match status" value="1"/>
</dbReference>
<sequence length="349" mass="39028">MIKCDNCPLRTTLTLTQRKCLGGNTGLHKGGNPVFDSKSKYLVIFLSFLLVIIIAGCGTDTEEKAESEQIREVKHAMGVTKIPGTPKRVVVLTNEGTEAVLSLGIKPVGAVHSWSGNPWYKHIAKEMKGVAVVGDESQPNIEKIASLKPDLIIGTQFRQEKAYKQLSQIAPTVFSETLRGDWQENFSLYAEALNKKEEGKKVLADYEQKIADGKKKLGSKLKEEVSIVRFMPGKVRIYHKDSFSGVLLEDLGLARPKPQDKDGLASDITKERIPDMDGDILFYFVWEGKENSSEVAEVAQDWMKDPLWKKLNVVQKDRVYQVSDDTWNTSGGVISAKMMLEELLQYFSK</sequence>
<evidence type="ECO:0000259" key="7">
    <source>
        <dbReference type="PROSITE" id="PS50983"/>
    </source>
</evidence>
<dbReference type="Gene3D" id="3.40.50.1980">
    <property type="entry name" value="Nitrogenase molybdenum iron protein domain"/>
    <property type="match status" value="2"/>
</dbReference>
<protein>
    <submittedName>
        <fullName evidence="8">Iron-siderophore ABC transporter substrate-binding protein</fullName>
    </submittedName>
</protein>
<proteinExistence type="inferred from homology"/>
<evidence type="ECO:0000256" key="5">
    <source>
        <dbReference type="ARBA" id="ARBA00023139"/>
    </source>
</evidence>
<dbReference type="GO" id="GO:0005886">
    <property type="term" value="C:plasma membrane"/>
    <property type="evidence" value="ECO:0007669"/>
    <property type="project" value="UniProtKB-SubCell"/>
</dbReference>
<dbReference type="PANTHER" id="PTHR30532">
    <property type="entry name" value="IRON III DICITRATE-BINDING PERIPLASMIC PROTEIN"/>
    <property type="match status" value="1"/>
</dbReference>
<evidence type="ECO:0000313" key="9">
    <source>
        <dbReference type="Proteomes" id="UP000503088"/>
    </source>
</evidence>
<keyword evidence="6" id="KW-0449">Lipoprotein</keyword>
<keyword evidence="9" id="KW-1185">Reference proteome</keyword>
<dbReference type="KEGG" id="kpul:GXN76_03895"/>
<gene>
    <name evidence="8" type="ORF">GXN76_03895</name>
</gene>
<dbReference type="PROSITE" id="PS50983">
    <property type="entry name" value="FE_B12_PBP"/>
    <property type="match status" value="1"/>
</dbReference>
<comment type="similarity">
    <text evidence="2">Belongs to the bacterial solute-binding protein 8 family.</text>
</comment>
<comment type="subcellular location">
    <subcellularLocation>
        <location evidence="1">Cell membrane</location>
        <topology evidence="1">Lipid-anchor</topology>
    </subcellularLocation>
</comment>
<dbReference type="GO" id="GO:1901678">
    <property type="term" value="P:iron coordination entity transport"/>
    <property type="evidence" value="ECO:0007669"/>
    <property type="project" value="UniProtKB-ARBA"/>
</dbReference>
<dbReference type="FunFam" id="3.40.50.1980:FF:000003">
    <property type="entry name" value="Iron ABC transporter substrate-binding protein"/>
    <property type="match status" value="1"/>
</dbReference>
<feature type="domain" description="Fe/B12 periplasmic-binding" evidence="7">
    <location>
        <begin position="88"/>
        <end position="349"/>
    </location>
</feature>
<evidence type="ECO:0000256" key="1">
    <source>
        <dbReference type="ARBA" id="ARBA00004193"/>
    </source>
</evidence>
<keyword evidence="3" id="KW-0813">Transport</keyword>
<keyword evidence="4" id="KW-0732">Signal</keyword>
<dbReference type="CDD" id="cd01146">
    <property type="entry name" value="FhuD"/>
    <property type="match status" value="1"/>
</dbReference>
<dbReference type="InterPro" id="IPR051313">
    <property type="entry name" value="Bact_iron-sidero_bind"/>
</dbReference>
<evidence type="ECO:0000313" key="8">
    <source>
        <dbReference type="EMBL" id="QKG83701.1"/>
    </source>
</evidence>
<evidence type="ECO:0000256" key="2">
    <source>
        <dbReference type="ARBA" id="ARBA00008814"/>
    </source>
</evidence>
<dbReference type="InterPro" id="IPR002491">
    <property type="entry name" value="ABC_transptr_periplasmic_BD"/>
</dbReference>
<accession>A0A7D3Y8L4</accession>
<dbReference type="PANTHER" id="PTHR30532:SF21">
    <property type="entry name" value="SIDEROPHORE-BINDING LIPOPROTEIN YFIY-RELATED"/>
    <property type="match status" value="1"/>
</dbReference>
<reference evidence="8 9" key="1">
    <citation type="submission" date="2020-01" db="EMBL/GenBank/DDBJ databases">
        <authorList>
            <person name="Gulvik C.A."/>
            <person name="Batra D.G."/>
        </authorList>
    </citation>
    <scope>NUCLEOTIDE SEQUENCE [LARGE SCALE GENOMIC DNA]</scope>
    <source>
        <strain evidence="8 9">W9323</strain>
    </source>
</reference>
<organism evidence="8 9">
    <name type="scientific">Kroppenstedtia pulmonis</name>
    <dbReference type="NCBI Taxonomy" id="1380685"/>
    <lineage>
        <taxon>Bacteria</taxon>
        <taxon>Bacillati</taxon>
        <taxon>Bacillota</taxon>
        <taxon>Bacilli</taxon>
        <taxon>Bacillales</taxon>
        <taxon>Thermoactinomycetaceae</taxon>
        <taxon>Kroppenstedtia</taxon>
    </lineage>
</organism>
<dbReference type="EMBL" id="CP048104">
    <property type="protein sequence ID" value="QKG83701.1"/>
    <property type="molecule type" value="Genomic_DNA"/>
</dbReference>
<dbReference type="GO" id="GO:0030288">
    <property type="term" value="C:outer membrane-bounded periplasmic space"/>
    <property type="evidence" value="ECO:0007669"/>
    <property type="project" value="TreeGrafter"/>
</dbReference>
<evidence type="ECO:0000256" key="4">
    <source>
        <dbReference type="ARBA" id="ARBA00022729"/>
    </source>
</evidence>
<keyword evidence="5" id="KW-0564">Palmitate</keyword>
<dbReference type="AlphaFoldDB" id="A0A7D3Y8L4"/>
<dbReference type="Proteomes" id="UP000503088">
    <property type="component" value="Chromosome"/>
</dbReference>
<evidence type="ECO:0000256" key="3">
    <source>
        <dbReference type="ARBA" id="ARBA00022448"/>
    </source>
</evidence>
<evidence type="ECO:0000256" key="6">
    <source>
        <dbReference type="ARBA" id="ARBA00023288"/>
    </source>
</evidence>
<dbReference type="Pfam" id="PF01497">
    <property type="entry name" value="Peripla_BP_2"/>
    <property type="match status" value="1"/>
</dbReference>
<name>A0A7D3Y8L4_9BACL</name>